<proteinExistence type="predicted"/>
<name>A0A8S1KHT7_9CILI</name>
<evidence type="ECO:0000256" key="2">
    <source>
        <dbReference type="SAM" id="MobiDB-lite"/>
    </source>
</evidence>
<feature type="coiled-coil region" evidence="1">
    <location>
        <begin position="115"/>
        <end position="142"/>
    </location>
</feature>
<feature type="compositionally biased region" description="Low complexity" evidence="2">
    <location>
        <begin position="40"/>
        <end position="61"/>
    </location>
</feature>
<reference evidence="3" key="1">
    <citation type="submission" date="2021-01" db="EMBL/GenBank/DDBJ databases">
        <authorList>
            <consortium name="Genoscope - CEA"/>
            <person name="William W."/>
        </authorList>
    </citation>
    <scope>NUCLEOTIDE SEQUENCE</scope>
</reference>
<evidence type="ECO:0000313" key="3">
    <source>
        <dbReference type="EMBL" id="CAD8053565.1"/>
    </source>
</evidence>
<gene>
    <name evidence="3" type="ORF">PSON_ATCC_30995.1.T0070410</name>
</gene>
<dbReference type="AlphaFoldDB" id="A0A8S1KHT7"/>
<keyword evidence="4" id="KW-1185">Reference proteome</keyword>
<accession>A0A8S1KHT7</accession>
<protein>
    <submittedName>
        <fullName evidence="3">Uncharacterized protein</fullName>
    </submittedName>
</protein>
<evidence type="ECO:0000313" key="4">
    <source>
        <dbReference type="Proteomes" id="UP000692954"/>
    </source>
</evidence>
<dbReference type="EMBL" id="CAJJDN010000007">
    <property type="protein sequence ID" value="CAD8053565.1"/>
    <property type="molecule type" value="Genomic_DNA"/>
</dbReference>
<comment type="caution">
    <text evidence="3">The sequence shown here is derived from an EMBL/GenBank/DDBJ whole genome shotgun (WGS) entry which is preliminary data.</text>
</comment>
<dbReference type="Proteomes" id="UP000692954">
    <property type="component" value="Unassembled WGS sequence"/>
</dbReference>
<evidence type="ECO:0000256" key="1">
    <source>
        <dbReference type="SAM" id="Coils"/>
    </source>
</evidence>
<feature type="region of interest" description="Disordered" evidence="2">
    <location>
        <begin position="1"/>
        <end position="98"/>
    </location>
</feature>
<organism evidence="3 4">
    <name type="scientific">Paramecium sonneborni</name>
    <dbReference type="NCBI Taxonomy" id="65129"/>
    <lineage>
        <taxon>Eukaryota</taxon>
        <taxon>Sar</taxon>
        <taxon>Alveolata</taxon>
        <taxon>Ciliophora</taxon>
        <taxon>Intramacronucleata</taxon>
        <taxon>Oligohymenophorea</taxon>
        <taxon>Peniculida</taxon>
        <taxon>Parameciidae</taxon>
        <taxon>Paramecium</taxon>
    </lineage>
</organism>
<feature type="compositionally biased region" description="Polar residues" evidence="2">
    <location>
        <begin position="1"/>
        <end position="11"/>
    </location>
</feature>
<feature type="compositionally biased region" description="Polar residues" evidence="2">
    <location>
        <begin position="69"/>
        <end position="90"/>
    </location>
</feature>
<sequence length="224" mass="26689">MRQNSESQNRKGINRRGRDFRGKNKNFRNSSGNDQRDNNQQRNFQNNKFRIQSNSNQNQSSDRQRGQNKNSKNQTQRGRGNQQEFKQTVTQRRRRLGFKQKNQNIIKQIFTKGEKRIVKDQLRQVEERIKQILRLQKRSKEKIKWNKTQLNIGSKDTKILNLFSQFASQSNLKLKKFQINFVQSFLLLLQTSSSLAIINKQIQKNKIEQKNQNNQLLNSVLHFS</sequence>
<keyword evidence="1" id="KW-0175">Coiled coil</keyword>